<dbReference type="AlphaFoldDB" id="Q5C6M2"/>
<reference evidence="2" key="1">
    <citation type="journal article" date="2006" name="PLoS Pathog.">
        <title>New perspectives on host-parasite interplay by comparative transcriptomic and proteomic analyses of Schistosoma japonicum.</title>
        <authorList>
            <person name="Liu F."/>
            <person name="Lu J."/>
            <person name="Hu W."/>
            <person name="Wang S.Y."/>
            <person name="Cui S.J."/>
            <person name="Chi M."/>
            <person name="Yan Q."/>
            <person name="Wang X.R."/>
            <person name="Song H.D."/>
            <person name="Xu X.N."/>
            <person name="Wang J.J."/>
            <person name="Zhang X.L."/>
            <person name="Zhang X."/>
            <person name="Wang Z.Q."/>
            <person name="Xue C.L."/>
            <person name="Brindley P.J."/>
            <person name="McManus D.P."/>
            <person name="Yang P.Y."/>
            <person name="Feng Z."/>
            <person name="Chen Z."/>
            <person name="Han Z.G."/>
        </authorList>
    </citation>
    <scope>NUCLEOTIDE SEQUENCE</scope>
</reference>
<feature type="non-terminal residue" evidence="2">
    <location>
        <position position="251"/>
    </location>
</feature>
<dbReference type="EMBL" id="AY808813">
    <property type="protein sequence ID" value="AAX24702.2"/>
    <property type="molecule type" value="mRNA"/>
</dbReference>
<feature type="compositionally biased region" description="Polar residues" evidence="1">
    <location>
        <begin position="1"/>
        <end position="20"/>
    </location>
</feature>
<organism evidence="2">
    <name type="scientific">Schistosoma japonicum</name>
    <name type="common">Blood fluke</name>
    <dbReference type="NCBI Taxonomy" id="6182"/>
    <lineage>
        <taxon>Eukaryota</taxon>
        <taxon>Metazoa</taxon>
        <taxon>Spiralia</taxon>
        <taxon>Lophotrochozoa</taxon>
        <taxon>Platyhelminthes</taxon>
        <taxon>Trematoda</taxon>
        <taxon>Digenea</taxon>
        <taxon>Strigeidida</taxon>
        <taxon>Schistosomatoidea</taxon>
        <taxon>Schistosomatidae</taxon>
        <taxon>Schistosoma</taxon>
    </lineage>
</organism>
<feature type="region of interest" description="Disordered" evidence="1">
    <location>
        <begin position="1"/>
        <end position="26"/>
    </location>
</feature>
<sequence length="251" mass="28047">RQCQQQLPPIMTNLDTSPPTLETDESKSNYSSVLYMSGAPLIIPSISELDQEEVLNLTLRKLPIESIVSTTNLPTTSNNKYSKVLDNNLYHNDDKMIEIHQLSTSTIFSHAEITTSSKSVETTDTTTLENVSNECTCKQDGYIDNGDGRYSREDTLKQIDESLDINTIVKDENDHKQPFAQENSIAATMTVDDNTYCYNEASVHHSQNQQEGLTVKSHQTSNTYNQVAKSEVKSHDGVLHSPLNTTPTELM</sequence>
<evidence type="ECO:0000313" key="2">
    <source>
        <dbReference type="EMBL" id="AAX24702.2"/>
    </source>
</evidence>
<name>Q5C6M2_SCHJA</name>
<feature type="non-terminal residue" evidence="2">
    <location>
        <position position="1"/>
    </location>
</feature>
<feature type="region of interest" description="Disordered" evidence="1">
    <location>
        <begin position="229"/>
        <end position="251"/>
    </location>
</feature>
<evidence type="ECO:0000256" key="1">
    <source>
        <dbReference type="SAM" id="MobiDB-lite"/>
    </source>
</evidence>
<accession>Q5C6M2</accession>
<proteinExistence type="evidence at transcript level"/>
<protein>
    <submittedName>
        <fullName evidence="2">SJCHGC04564 protein</fullName>
    </submittedName>
</protein>
<feature type="compositionally biased region" description="Polar residues" evidence="1">
    <location>
        <begin position="242"/>
        <end position="251"/>
    </location>
</feature>